<feature type="non-terminal residue" evidence="1">
    <location>
        <position position="1"/>
    </location>
</feature>
<proteinExistence type="predicted"/>
<comment type="caution">
    <text evidence="1">The sequence shown here is derived from an EMBL/GenBank/DDBJ whole genome shotgun (WGS) entry which is preliminary data.</text>
</comment>
<sequence length="232" mass="26152">CILMCEGMWTKLRELRYLAVGSAPYFDTPYGGVQTIKEIIALALTEAGMTLNASYGNDSIVHTHTPYFTINNPPFESLANLIYRLIMMTKTYMRPEASLVFKIIYPQSSDSVNETYYSDQAPYFKEYTEKRNLLIPNDIKVYWGMNTVTGEWDATALASPGSAVDQPSIDSYTTVRWVFLASDLTSQADANLRAAALLQRYKSETLAGRLVLPYHDCSVELYDKVEVQDSRG</sequence>
<gene>
    <name evidence="1" type="ORF">S06H3_53867</name>
</gene>
<accession>X1RSX5</accession>
<evidence type="ECO:0000313" key="1">
    <source>
        <dbReference type="EMBL" id="GAI58599.1"/>
    </source>
</evidence>
<protein>
    <submittedName>
        <fullName evidence="1">Uncharacterized protein</fullName>
    </submittedName>
</protein>
<organism evidence="1">
    <name type="scientific">marine sediment metagenome</name>
    <dbReference type="NCBI Taxonomy" id="412755"/>
    <lineage>
        <taxon>unclassified sequences</taxon>
        <taxon>metagenomes</taxon>
        <taxon>ecological metagenomes</taxon>
    </lineage>
</organism>
<dbReference type="AlphaFoldDB" id="X1RSX5"/>
<name>X1RSX5_9ZZZZ</name>
<reference evidence="1" key="1">
    <citation type="journal article" date="2014" name="Front. Microbiol.">
        <title>High frequency of phylogenetically diverse reductive dehalogenase-homologous genes in deep subseafloor sedimentary metagenomes.</title>
        <authorList>
            <person name="Kawai M."/>
            <person name="Futagami T."/>
            <person name="Toyoda A."/>
            <person name="Takaki Y."/>
            <person name="Nishi S."/>
            <person name="Hori S."/>
            <person name="Arai W."/>
            <person name="Tsubouchi T."/>
            <person name="Morono Y."/>
            <person name="Uchiyama I."/>
            <person name="Ito T."/>
            <person name="Fujiyama A."/>
            <person name="Inagaki F."/>
            <person name="Takami H."/>
        </authorList>
    </citation>
    <scope>NUCLEOTIDE SEQUENCE</scope>
    <source>
        <strain evidence="1">Expedition CK06-06</strain>
    </source>
</reference>
<dbReference type="EMBL" id="BARV01034390">
    <property type="protein sequence ID" value="GAI58599.1"/>
    <property type="molecule type" value="Genomic_DNA"/>
</dbReference>